<evidence type="ECO:0000313" key="16">
    <source>
        <dbReference type="Proteomes" id="UP000307440"/>
    </source>
</evidence>
<dbReference type="PROSITE" id="PS51194">
    <property type="entry name" value="HELICASE_CTER"/>
    <property type="match status" value="1"/>
</dbReference>
<keyword evidence="3" id="KW-0547">Nucleotide-binding</keyword>
<evidence type="ECO:0000256" key="11">
    <source>
        <dbReference type="ARBA" id="ARBA00034808"/>
    </source>
</evidence>
<dbReference type="GO" id="GO:0000724">
    <property type="term" value="P:double-strand break repair via homologous recombination"/>
    <property type="evidence" value="ECO:0007669"/>
    <property type="project" value="TreeGrafter"/>
</dbReference>
<gene>
    <name evidence="15" type="ORF">FA15DRAFT_624088</name>
</gene>
<dbReference type="SMART" id="SM00490">
    <property type="entry name" value="HELICc"/>
    <property type="match status" value="1"/>
</dbReference>
<dbReference type="InterPro" id="IPR014001">
    <property type="entry name" value="Helicase_ATP-bd"/>
</dbReference>
<dbReference type="GO" id="GO:0005524">
    <property type="term" value="F:ATP binding"/>
    <property type="evidence" value="ECO:0007669"/>
    <property type="project" value="UniProtKB-KW"/>
</dbReference>
<evidence type="ECO:0000256" key="2">
    <source>
        <dbReference type="ARBA" id="ARBA00005446"/>
    </source>
</evidence>
<dbReference type="InterPro" id="IPR002464">
    <property type="entry name" value="DNA/RNA_helicase_DEAH_CS"/>
</dbReference>
<protein>
    <recommendedName>
        <fullName evidence="11">DNA 3'-5' helicase</fullName>
        <ecNumber evidence="11">5.6.2.4</ecNumber>
    </recommendedName>
</protein>
<dbReference type="GO" id="GO:0005634">
    <property type="term" value="C:nucleus"/>
    <property type="evidence" value="ECO:0007669"/>
    <property type="project" value="UniProtKB-SubCell"/>
</dbReference>
<evidence type="ECO:0000256" key="5">
    <source>
        <dbReference type="ARBA" id="ARBA00022806"/>
    </source>
</evidence>
<keyword evidence="16" id="KW-1185">Reference proteome</keyword>
<dbReference type="Gene3D" id="1.10.10.10">
    <property type="entry name" value="Winged helix-like DNA-binding domain superfamily/Winged helix DNA-binding domain"/>
    <property type="match status" value="1"/>
</dbReference>
<dbReference type="GO" id="GO:0016787">
    <property type="term" value="F:hydrolase activity"/>
    <property type="evidence" value="ECO:0007669"/>
    <property type="project" value="UniProtKB-KW"/>
</dbReference>
<dbReference type="GO" id="GO:0003677">
    <property type="term" value="F:DNA binding"/>
    <property type="evidence" value="ECO:0007669"/>
    <property type="project" value="UniProtKB-KW"/>
</dbReference>
<keyword evidence="4" id="KW-0378">Hydrolase</keyword>
<dbReference type="EMBL" id="ML210271">
    <property type="protein sequence ID" value="TFK21328.1"/>
    <property type="molecule type" value="Genomic_DNA"/>
</dbReference>
<feature type="compositionally biased region" description="Acidic residues" evidence="12">
    <location>
        <begin position="954"/>
        <end position="963"/>
    </location>
</feature>
<dbReference type="CDD" id="cd18794">
    <property type="entry name" value="SF2_C_RecQ"/>
    <property type="match status" value="1"/>
</dbReference>
<evidence type="ECO:0000256" key="12">
    <source>
        <dbReference type="SAM" id="MobiDB-lite"/>
    </source>
</evidence>
<comment type="similarity">
    <text evidence="2">Belongs to the helicase family. RecQ subfamily.</text>
</comment>
<dbReference type="AlphaFoldDB" id="A0A5C3KZG4"/>
<feature type="domain" description="Helicase C-terminal" evidence="14">
    <location>
        <begin position="621"/>
        <end position="770"/>
    </location>
</feature>
<dbReference type="InterPro" id="IPR032284">
    <property type="entry name" value="RecQ_Zn-bd"/>
</dbReference>
<dbReference type="GO" id="GO:0043138">
    <property type="term" value="F:3'-5' DNA helicase activity"/>
    <property type="evidence" value="ECO:0007669"/>
    <property type="project" value="UniProtKB-EC"/>
</dbReference>
<dbReference type="InterPro" id="IPR004589">
    <property type="entry name" value="DNA_helicase_ATP-dep_RecQ"/>
</dbReference>
<dbReference type="PANTHER" id="PTHR13710:SF153">
    <property type="entry name" value="RECQ-LIKE DNA HELICASE BLM"/>
    <property type="match status" value="1"/>
</dbReference>
<keyword evidence="7" id="KW-0238">DNA-binding</keyword>
<feature type="compositionally biased region" description="Low complexity" evidence="12">
    <location>
        <begin position="81"/>
        <end position="91"/>
    </location>
</feature>
<feature type="region of interest" description="Disordered" evidence="12">
    <location>
        <begin position="350"/>
        <end position="394"/>
    </location>
</feature>
<dbReference type="FunFam" id="3.40.50.300:FF:000340">
    <property type="entry name" value="Bloom syndrome, RecQ helicase"/>
    <property type="match status" value="1"/>
</dbReference>
<dbReference type="Pfam" id="PF00271">
    <property type="entry name" value="Helicase_C"/>
    <property type="match status" value="1"/>
</dbReference>
<keyword evidence="9" id="KW-0539">Nucleus</keyword>
<feature type="region of interest" description="Disordered" evidence="12">
    <location>
        <begin position="989"/>
        <end position="1016"/>
    </location>
</feature>
<dbReference type="PROSITE" id="PS00690">
    <property type="entry name" value="DEAH_ATP_HELICASE"/>
    <property type="match status" value="1"/>
</dbReference>
<evidence type="ECO:0000256" key="1">
    <source>
        <dbReference type="ARBA" id="ARBA00004123"/>
    </source>
</evidence>
<dbReference type="GO" id="GO:0005737">
    <property type="term" value="C:cytoplasm"/>
    <property type="evidence" value="ECO:0007669"/>
    <property type="project" value="TreeGrafter"/>
</dbReference>
<keyword evidence="8" id="KW-0413">Isomerase</keyword>
<dbReference type="GO" id="GO:0005694">
    <property type="term" value="C:chromosome"/>
    <property type="evidence" value="ECO:0007669"/>
    <property type="project" value="TreeGrafter"/>
</dbReference>
<reference evidence="15 16" key="1">
    <citation type="journal article" date="2019" name="Nat. Ecol. Evol.">
        <title>Megaphylogeny resolves global patterns of mushroom evolution.</title>
        <authorList>
            <person name="Varga T."/>
            <person name="Krizsan K."/>
            <person name="Foldi C."/>
            <person name="Dima B."/>
            <person name="Sanchez-Garcia M."/>
            <person name="Sanchez-Ramirez S."/>
            <person name="Szollosi G.J."/>
            <person name="Szarkandi J.G."/>
            <person name="Papp V."/>
            <person name="Albert L."/>
            <person name="Andreopoulos W."/>
            <person name="Angelini C."/>
            <person name="Antonin V."/>
            <person name="Barry K.W."/>
            <person name="Bougher N.L."/>
            <person name="Buchanan P."/>
            <person name="Buyck B."/>
            <person name="Bense V."/>
            <person name="Catcheside P."/>
            <person name="Chovatia M."/>
            <person name="Cooper J."/>
            <person name="Damon W."/>
            <person name="Desjardin D."/>
            <person name="Finy P."/>
            <person name="Geml J."/>
            <person name="Haridas S."/>
            <person name="Hughes K."/>
            <person name="Justo A."/>
            <person name="Karasinski D."/>
            <person name="Kautmanova I."/>
            <person name="Kiss B."/>
            <person name="Kocsube S."/>
            <person name="Kotiranta H."/>
            <person name="LaButti K.M."/>
            <person name="Lechner B.E."/>
            <person name="Liimatainen K."/>
            <person name="Lipzen A."/>
            <person name="Lukacs Z."/>
            <person name="Mihaltcheva S."/>
            <person name="Morgado L.N."/>
            <person name="Niskanen T."/>
            <person name="Noordeloos M.E."/>
            <person name="Ohm R.A."/>
            <person name="Ortiz-Santana B."/>
            <person name="Ovrebo C."/>
            <person name="Racz N."/>
            <person name="Riley R."/>
            <person name="Savchenko A."/>
            <person name="Shiryaev A."/>
            <person name="Soop K."/>
            <person name="Spirin V."/>
            <person name="Szebenyi C."/>
            <person name="Tomsovsky M."/>
            <person name="Tulloss R.E."/>
            <person name="Uehling J."/>
            <person name="Grigoriev I.V."/>
            <person name="Vagvolgyi C."/>
            <person name="Papp T."/>
            <person name="Martin F.M."/>
            <person name="Miettinen O."/>
            <person name="Hibbett D.S."/>
            <person name="Nagy L.G."/>
        </authorList>
    </citation>
    <scope>NUCLEOTIDE SEQUENCE [LARGE SCALE GENOMIC DNA]</scope>
    <source>
        <strain evidence="15 16">CBS 121175</strain>
    </source>
</reference>
<dbReference type="NCBIfam" id="TIGR00614">
    <property type="entry name" value="recQ_fam"/>
    <property type="match status" value="1"/>
</dbReference>
<dbReference type="PROSITE" id="PS51192">
    <property type="entry name" value="HELICASE_ATP_BIND_1"/>
    <property type="match status" value="1"/>
</dbReference>
<dbReference type="SUPFAM" id="SSF52540">
    <property type="entry name" value="P-loop containing nucleoside triphosphate hydrolases"/>
    <property type="match status" value="1"/>
</dbReference>
<evidence type="ECO:0000256" key="3">
    <source>
        <dbReference type="ARBA" id="ARBA00022741"/>
    </source>
</evidence>
<feature type="domain" description="Helicase ATP-binding" evidence="13">
    <location>
        <begin position="423"/>
        <end position="599"/>
    </location>
</feature>
<keyword evidence="5 15" id="KW-0347">Helicase</keyword>
<dbReference type="SMART" id="SM00487">
    <property type="entry name" value="DEXDc"/>
    <property type="match status" value="1"/>
</dbReference>
<dbReference type="EC" id="5.6.2.4" evidence="11"/>
<feature type="compositionally biased region" description="Low complexity" evidence="12">
    <location>
        <begin position="1153"/>
        <end position="1210"/>
    </location>
</feature>
<feature type="region of interest" description="Disordered" evidence="12">
    <location>
        <begin position="1153"/>
        <end position="1219"/>
    </location>
</feature>
<dbReference type="InterPro" id="IPR027417">
    <property type="entry name" value="P-loop_NTPase"/>
</dbReference>
<feature type="compositionally biased region" description="Low complexity" evidence="12">
    <location>
        <begin position="375"/>
        <end position="394"/>
    </location>
</feature>
<dbReference type="OrthoDB" id="10261556at2759"/>
<name>A0A5C3KZG4_COPMA</name>
<sequence length="1219" mass="134191">MTIDGKERSNVARRVYSVDDDAGGSSMTGGTHISEYISAGARANKAPTKKPLQAFSSAGWKGKDEASASTTKTNTIQREQSIISVSDSGSSAYRDRGSGVKRTSSDASVLLDPSPTPPKRVKKSTTSSGKENVPNNRNVSDTKGKGKALDGVVQDTVMDVNHPHPHRDPMPIRSIGTAAHRQEHSEERNGESTSNVELDEFAPFRNVPTDTLESWKSSYYRIKAKFADEMLEHYQHKKVVDLEYLAKLQKDLDQRINRLEKFMQNPHSEPATPAVAFPNRSSSQVLQALDAAHMEPSTSTSSSSSTLVDRSLTSVKAMEPINEVEIVDDSDNELWGQFPTDDAFMAVEDIPPSFEPHPPHSAFGPSASQSSHTITSRSATPSSNATPTPSTNLTTSPHYREIMFKLKSVFRLDSFRQNQLEAVDAAVRGLDVFVLMPTGGGKSLCFQLPAVIQCGPHKGVSVVITPLLALMNDQVQQMRNRYGINALLWNGDNQLASSDLLALRQGQIPMLYITPEKLLESSMAKGLFKDLYEQGLLARFVIDEAHCISTWGQDFREAYKTLGSLRDMYPNVPIIALTATASKRTIDDVVTQLKLRNQLMLTQSFNRPNLVYTVIQKKQKFVQDIVDMIRTRFPKQSGVVYCRSRIKCETFAQKLSAAGVYASHYHAGMEKDDRDRVANDWQENRVHVVVATIAFGMGIDKPDVRFVVHHDMPKCVSGYYQETGRAGRDGKKSECILYYNYGDLNSTLKMINEDTNTTQAAKERQRGDVYSMFHFASNITDCRRVQLLQHFDERFDRTKCNRTCDTCKDSRDVVHQDVTELVSKAIQLIRAVVNRGLSLTPAQLMSSLKGRQKDKGVEGLPGYGCGRDVSDDLLDLVVKHCVVTRIFSIHSVPNGSGYHAEHVQLGTAASNFNPSRPIQVGWRPKANARTPRNVERTPSVAVKGKKKPGRGTELADDPIDDIYDFGDGPSHTTTTTMYTNATSISVAVQPAKHATTSRTTSRRETPIAAQPPPPRVIPVTLESLKVPYPSGPNIDPTQALYHQMQELRTRIISASARTKQAHGELPDDQCLQMLSVMAPTDYTAFKEAVAEAAHAEEADAYTFADRLWEDHGQRFLDLCIEYKTRHADNKQPARKIKNVANLQSAYVYGAEGSASRAGGGTSAAASVPKPRSTVTTAPSISAAPAVVPMTRAPSATSSSSYASPVPAVTARPKKFVGRR</sequence>
<feature type="compositionally biased region" description="Polar residues" evidence="12">
    <location>
        <begin position="124"/>
        <end position="139"/>
    </location>
</feature>
<dbReference type="Gene3D" id="3.40.50.300">
    <property type="entry name" value="P-loop containing nucleotide triphosphate hydrolases"/>
    <property type="match status" value="2"/>
</dbReference>
<dbReference type="CDD" id="cd17920">
    <property type="entry name" value="DEXHc_RecQ"/>
    <property type="match status" value="1"/>
</dbReference>
<feature type="region of interest" description="Disordered" evidence="12">
    <location>
        <begin position="926"/>
        <end position="963"/>
    </location>
</feature>
<evidence type="ECO:0000259" key="13">
    <source>
        <dbReference type="PROSITE" id="PS51192"/>
    </source>
</evidence>
<feature type="region of interest" description="Disordered" evidence="12">
    <location>
        <begin position="1"/>
        <end position="147"/>
    </location>
</feature>
<dbReference type="Pfam" id="PF16124">
    <property type="entry name" value="RecQ_Zn_bind"/>
    <property type="match status" value="1"/>
</dbReference>
<organism evidence="15 16">
    <name type="scientific">Coprinopsis marcescibilis</name>
    <name type="common">Agaric fungus</name>
    <name type="synonym">Psathyrella marcescibilis</name>
    <dbReference type="NCBI Taxonomy" id="230819"/>
    <lineage>
        <taxon>Eukaryota</taxon>
        <taxon>Fungi</taxon>
        <taxon>Dikarya</taxon>
        <taxon>Basidiomycota</taxon>
        <taxon>Agaricomycotina</taxon>
        <taxon>Agaricomycetes</taxon>
        <taxon>Agaricomycetidae</taxon>
        <taxon>Agaricales</taxon>
        <taxon>Agaricineae</taxon>
        <taxon>Psathyrellaceae</taxon>
        <taxon>Coprinopsis</taxon>
    </lineage>
</organism>
<dbReference type="Proteomes" id="UP000307440">
    <property type="component" value="Unassembled WGS sequence"/>
</dbReference>
<evidence type="ECO:0000256" key="6">
    <source>
        <dbReference type="ARBA" id="ARBA00022840"/>
    </source>
</evidence>
<dbReference type="InterPro" id="IPR001650">
    <property type="entry name" value="Helicase_C-like"/>
</dbReference>
<dbReference type="Pfam" id="PF00270">
    <property type="entry name" value="DEAD"/>
    <property type="match status" value="1"/>
</dbReference>
<evidence type="ECO:0000256" key="7">
    <source>
        <dbReference type="ARBA" id="ARBA00023125"/>
    </source>
</evidence>
<proteinExistence type="inferred from homology"/>
<comment type="catalytic activity">
    <reaction evidence="10">
        <text>Couples ATP hydrolysis with the unwinding of duplex DNA by translocating in the 3'-5' direction.</text>
        <dbReference type="EC" id="5.6.2.4"/>
    </reaction>
</comment>
<feature type="compositionally biased region" description="Basic and acidic residues" evidence="12">
    <location>
        <begin position="1"/>
        <end position="10"/>
    </location>
</feature>
<accession>A0A5C3KZG4</accession>
<evidence type="ECO:0000259" key="14">
    <source>
        <dbReference type="PROSITE" id="PS51194"/>
    </source>
</evidence>
<evidence type="ECO:0000256" key="4">
    <source>
        <dbReference type="ARBA" id="ARBA00022801"/>
    </source>
</evidence>
<evidence type="ECO:0000256" key="9">
    <source>
        <dbReference type="ARBA" id="ARBA00023242"/>
    </source>
</evidence>
<keyword evidence="6" id="KW-0067">ATP-binding</keyword>
<evidence type="ECO:0000256" key="8">
    <source>
        <dbReference type="ARBA" id="ARBA00023235"/>
    </source>
</evidence>
<feature type="compositionally biased region" description="Polar residues" evidence="12">
    <location>
        <begin position="67"/>
        <end position="80"/>
    </location>
</feature>
<dbReference type="STRING" id="230819.A0A5C3KZG4"/>
<dbReference type="InterPro" id="IPR011545">
    <property type="entry name" value="DEAD/DEAH_box_helicase_dom"/>
</dbReference>
<dbReference type="InterPro" id="IPR036388">
    <property type="entry name" value="WH-like_DNA-bd_sf"/>
</dbReference>
<dbReference type="GO" id="GO:0009378">
    <property type="term" value="F:four-way junction helicase activity"/>
    <property type="evidence" value="ECO:0007669"/>
    <property type="project" value="TreeGrafter"/>
</dbReference>
<evidence type="ECO:0000256" key="10">
    <source>
        <dbReference type="ARBA" id="ARBA00034617"/>
    </source>
</evidence>
<comment type="subcellular location">
    <subcellularLocation>
        <location evidence="1">Nucleus</location>
    </subcellularLocation>
</comment>
<dbReference type="PANTHER" id="PTHR13710">
    <property type="entry name" value="DNA HELICASE RECQ FAMILY MEMBER"/>
    <property type="match status" value="1"/>
</dbReference>
<evidence type="ECO:0000313" key="15">
    <source>
        <dbReference type="EMBL" id="TFK21328.1"/>
    </source>
</evidence>
<dbReference type="FunFam" id="3.40.50.300:FF:001389">
    <property type="entry name" value="ATP-dependent DNA helicase RecQ"/>
    <property type="match status" value="1"/>
</dbReference>